<proteinExistence type="predicted"/>
<name>Q2LV62_SYNAS</name>
<reference evidence="1 2" key="1">
    <citation type="journal article" date="2007" name="Proc. Natl. Acad. Sci. U.S.A.">
        <title>The genome of Syntrophus aciditrophicus: life at the thermodynamic limit of microbial growth.</title>
        <authorList>
            <person name="McInerney M.J."/>
            <person name="Rohlin L."/>
            <person name="Mouttaki H."/>
            <person name="Kim U."/>
            <person name="Krupp R.S."/>
            <person name="Rios-Hernandez L."/>
            <person name="Sieber J."/>
            <person name="Struchtemeyer C.G."/>
            <person name="Bhattacharyya A."/>
            <person name="Campbell J.W."/>
            <person name="Gunsalus R.P."/>
        </authorList>
    </citation>
    <scope>NUCLEOTIDE SEQUENCE [LARGE SCALE GENOMIC DNA]</scope>
    <source>
        <strain evidence="1 2">SB</strain>
    </source>
</reference>
<evidence type="ECO:0000313" key="1">
    <source>
        <dbReference type="EMBL" id="ABC77973.1"/>
    </source>
</evidence>
<dbReference type="AlphaFoldDB" id="Q2LV62"/>
<dbReference type="PROSITE" id="PS51257">
    <property type="entry name" value="PROKAR_LIPOPROTEIN"/>
    <property type="match status" value="1"/>
</dbReference>
<organism evidence="1 2">
    <name type="scientific">Syntrophus aciditrophicus (strain SB)</name>
    <dbReference type="NCBI Taxonomy" id="56780"/>
    <lineage>
        <taxon>Bacteria</taxon>
        <taxon>Pseudomonadati</taxon>
        <taxon>Thermodesulfobacteriota</taxon>
        <taxon>Syntrophia</taxon>
        <taxon>Syntrophales</taxon>
        <taxon>Syntrophaceae</taxon>
        <taxon>Syntrophus</taxon>
    </lineage>
</organism>
<dbReference type="Proteomes" id="UP000001933">
    <property type="component" value="Chromosome"/>
</dbReference>
<accession>Q2LV62</accession>
<evidence type="ECO:0000313" key="2">
    <source>
        <dbReference type="Proteomes" id="UP000001933"/>
    </source>
</evidence>
<protein>
    <submittedName>
        <fullName evidence="1">Hypothetical membrane protein</fullName>
    </submittedName>
</protein>
<sequence>MDRALNNKEVAMKRKVLICLIVATIGLLAGCSRTPEANQIKRDLIGQTMKSIDGLIWKFNDLSEFQEFRINSRVQQGEMIEYDIGMRLKDATSGRQYLADVLIVYRKSDGAWKLASILNKSLKEVQ</sequence>
<dbReference type="KEGG" id="sat:SYN_03097"/>
<dbReference type="HOGENOM" id="CLU_1980472_0_0_7"/>
<dbReference type="STRING" id="56780.SYN_03097"/>
<keyword evidence="2" id="KW-1185">Reference proteome</keyword>
<dbReference type="InParanoid" id="Q2LV62"/>
<gene>
    <name evidence="1" type="ORF">SYN_03097</name>
</gene>
<dbReference type="EMBL" id="CP000252">
    <property type="protein sequence ID" value="ABC77973.1"/>
    <property type="molecule type" value="Genomic_DNA"/>
</dbReference>